<accession>A0ABT9GPK3</accession>
<dbReference type="InterPro" id="IPR014189">
    <property type="entry name" value="Quinone_OxRdtase_PIG3"/>
</dbReference>
<dbReference type="Pfam" id="PF00107">
    <property type="entry name" value="ADH_zinc_N"/>
    <property type="match status" value="1"/>
</dbReference>
<dbReference type="SUPFAM" id="SSF51735">
    <property type="entry name" value="NAD(P)-binding Rossmann-fold domains"/>
    <property type="match status" value="1"/>
</dbReference>
<dbReference type="Pfam" id="PF08240">
    <property type="entry name" value="ADH_N"/>
    <property type="match status" value="1"/>
</dbReference>
<dbReference type="InterPro" id="IPR013149">
    <property type="entry name" value="ADH-like_C"/>
</dbReference>
<keyword evidence="1" id="KW-0521">NADP</keyword>
<dbReference type="EMBL" id="JAUZVY010000002">
    <property type="protein sequence ID" value="MDP4528908.1"/>
    <property type="molecule type" value="Genomic_DNA"/>
</dbReference>
<evidence type="ECO:0000256" key="2">
    <source>
        <dbReference type="ARBA" id="ARBA00023002"/>
    </source>
</evidence>
<dbReference type="SUPFAM" id="SSF50129">
    <property type="entry name" value="GroES-like"/>
    <property type="match status" value="1"/>
</dbReference>
<dbReference type="PANTHER" id="PTHR48106:SF18">
    <property type="entry name" value="QUINONE OXIDOREDUCTASE PIG3"/>
    <property type="match status" value="1"/>
</dbReference>
<dbReference type="InterPro" id="IPR011032">
    <property type="entry name" value="GroES-like_sf"/>
</dbReference>
<dbReference type="PANTHER" id="PTHR48106">
    <property type="entry name" value="QUINONE OXIDOREDUCTASE PIG3-RELATED"/>
    <property type="match status" value="1"/>
</dbReference>
<dbReference type="CDD" id="cd05276">
    <property type="entry name" value="p53_inducible_oxidoreductase"/>
    <property type="match status" value="1"/>
</dbReference>
<protein>
    <submittedName>
        <fullName evidence="4">NAD(P)H-quinone oxidoreductase</fullName>
    </submittedName>
</protein>
<dbReference type="SMART" id="SM00829">
    <property type="entry name" value="PKS_ER"/>
    <property type="match status" value="1"/>
</dbReference>
<feature type="domain" description="Enoyl reductase (ER)" evidence="3">
    <location>
        <begin position="26"/>
        <end position="338"/>
    </location>
</feature>
<comment type="caution">
    <text evidence="4">The sequence shown here is derived from an EMBL/GenBank/DDBJ whole genome shotgun (WGS) entry which is preliminary data.</text>
</comment>
<proteinExistence type="predicted"/>
<name>A0ABT9GPK3_9GAMM</name>
<evidence type="ECO:0000313" key="5">
    <source>
        <dbReference type="Proteomes" id="UP001236258"/>
    </source>
</evidence>
<evidence type="ECO:0000313" key="4">
    <source>
        <dbReference type="EMBL" id="MDP4528908.1"/>
    </source>
</evidence>
<evidence type="ECO:0000259" key="3">
    <source>
        <dbReference type="SMART" id="SM00829"/>
    </source>
</evidence>
<dbReference type="NCBIfam" id="TIGR02824">
    <property type="entry name" value="quinone_pig3"/>
    <property type="match status" value="1"/>
</dbReference>
<dbReference type="InterPro" id="IPR036291">
    <property type="entry name" value="NAD(P)-bd_dom_sf"/>
</dbReference>
<dbReference type="Gene3D" id="3.40.50.720">
    <property type="entry name" value="NAD(P)-binding Rossmann-like Domain"/>
    <property type="match status" value="1"/>
</dbReference>
<sequence>MPSSSTVLQNKVLAPKMKVLAVSQPGPDSQLQLEEAPLPSLLDGQLLIEVQAAGVNRADLMQRRGLYPPQPGESPILGLEVSGVVVAVQNSELEHWLGKSVMALVPGGGYAQYVKVLASHCMLVPDGWSWQQAAAMPEVFLTAYQLLFSLGHLQAGQRVLLHAGASGVGTAAIQLALARGAEVAVTVGSDEKAEFCRSLGVSCAISYRSEDFVLRIQQHWPDGAQLILDPVAGDYIAKNARILAMDAKVVVYALMAGRHAELDLAPWFRKRAQLICTTLRNRSDHYKSKLVASLWQDFSADFSQGRIQPVLHQVVPWTDAEQAHRWLTENKTMGKVVLQIKDSASTPPLV</sequence>
<evidence type="ECO:0000256" key="1">
    <source>
        <dbReference type="ARBA" id="ARBA00022857"/>
    </source>
</evidence>
<dbReference type="InterPro" id="IPR013154">
    <property type="entry name" value="ADH-like_N"/>
</dbReference>
<organism evidence="4 5">
    <name type="scientific">Alkalimonas delamerensis</name>
    <dbReference type="NCBI Taxonomy" id="265981"/>
    <lineage>
        <taxon>Bacteria</taxon>
        <taxon>Pseudomonadati</taxon>
        <taxon>Pseudomonadota</taxon>
        <taxon>Gammaproteobacteria</taxon>
        <taxon>Alkalimonas</taxon>
    </lineage>
</organism>
<dbReference type="Proteomes" id="UP001236258">
    <property type="component" value="Unassembled WGS sequence"/>
</dbReference>
<gene>
    <name evidence="4" type="ORF">Q3O59_07695</name>
</gene>
<dbReference type="RefSeq" id="WP_305945002.1">
    <property type="nucleotide sequence ID" value="NZ_JAUZVY010000002.1"/>
</dbReference>
<keyword evidence="2" id="KW-0560">Oxidoreductase</keyword>
<keyword evidence="5" id="KW-1185">Reference proteome</keyword>
<dbReference type="Gene3D" id="3.90.180.10">
    <property type="entry name" value="Medium-chain alcohol dehydrogenases, catalytic domain"/>
    <property type="match status" value="1"/>
</dbReference>
<reference evidence="4 5" key="1">
    <citation type="submission" date="2023-08" db="EMBL/GenBank/DDBJ databases">
        <authorList>
            <person name="Joshi A."/>
            <person name="Thite S."/>
        </authorList>
    </citation>
    <scope>NUCLEOTIDE SEQUENCE [LARGE SCALE GENOMIC DNA]</scope>
    <source>
        <strain evidence="4 5">1E1</strain>
    </source>
</reference>
<dbReference type="InterPro" id="IPR020843">
    <property type="entry name" value="ER"/>
</dbReference>